<reference evidence="1 2" key="1">
    <citation type="submission" date="2023-02" db="EMBL/GenBank/DDBJ databases">
        <title>LHISI_Scaffold_Assembly.</title>
        <authorList>
            <person name="Stuart O.P."/>
            <person name="Cleave R."/>
            <person name="Magrath M.J.L."/>
            <person name="Mikheyev A.S."/>
        </authorList>
    </citation>
    <scope>NUCLEOTIDE SEQUENCE [LARGE SCALE GENOMIC DNA]</scope>
    <source>
        <strain evidence="1">Daus_M_001</strain>
        <tissue evidence="1">Leg muscle</tissue>
    </source>
</reference>
<name>A0ABQ9IJ93_9NEOP</name>
<evidence type="ECO:0000313" key="2">
    <source>
        <dbReference type="Proteomes" id="UP001159363"/>
    </source>
</evidence>
<accession>A0ABQ9IJ93</accession>
<evidence type="ECO:0000313" key="1">
    <source>
        <dbReference type="EMBL" id="KAJ8896727.1"/>
    </source>
</evidence>
<sequence>MTVEEIIDIVTYKDSNNSSASECENERESNICSWRQPFVLRKFAVSTHGTANCFVSMRERSVVLAKEWSVECRLPGGEWKQNAGIG</sequence>
<gene>
    <name evidence="1" type="ORF">PR048_002072</name>
</gene>
<proteinExistence type="predicted"/>
<protein>
    <submittedName>
        <fullName evidence="1">Uncharacterized protein</fullName>
    </submittedName>
</protein>
<organism evidence="1 2">
    <name type="scientific">Dryococelus australis</name>
    <dbReference type="NCBI Taxonomy" id="614101"/>
    <lineage>
        <taxon>Eukaryota</taxon>
        <taxon>Metazoa</taxon>
        <taxon>Ecdysozoa</taxon>
        <taxon>Arthropoda</taxon>
        <taxon>Hexapoda</taxon>
        <taxon>Insecta</taxon>
        <taxon>Pterygota</taxon>
        <taxon>Neoptera</taxon>
        <taxon>Polyneoptera</taxon>
        <taxon>Phasmatodea</taxon>
        <taxon>Verophasmatodea</taxon>
        <taxon>Anareolatae</taxon>
        <taxon>Phasmatidae</taxon>
        <taxon>Eurycanthinae</taxon>
        <taxon>Dryococelus</taxon>
    </lineage>
</organism>
<dbReference type="EMBL" id="JARBHB010000001">
    <property type="protein sequence ID" value="KAJ8896727.1"/>
    <property type="molecule type" value="Genomic_DNA"/>
</dbReference>
<keyword evidence="2" id="KW-1185">Reference proteome</keyword>
<comment type="caution">
    <text evidence="1">The sequence shown here is derived from an EMBL/GenBank/DDBJ whole genome shotgun (WGS) entry which is preliminary data.</text>
</comment>
<dbReference type="Proteomes" id="UP001159363">
    <property type="component" value="Chromosome 1"/>
</dbReference>